<sequence>MQEDHRRESTALGCLPWLIPGKRAAARGRSPGSIPLVLPAYPGQRLQAAVELLLAIATVWIAFTIPTTEGAWSSPWTYAGGAATVRLMITYWARGLPKPLRRPQFGNGAVV</sequence>
<dbReference type="Proteomes" id="UP001226577">
    <property type="component" value="Unassembled WGS sequence"/>
</dbReference>
<evidence type="ECO:0000313" key="2">
    <source>
        <dbReference type="Proteomes" id="UP001226577"/>
    </source>
</evidence>
<protein>
    <submittedName>
        <fullName evidence="1">Uncharacterized protein</fullName>
    </submittedName>
</protein>
<name>A0ABT9RSP4_9MICC</name>
<comment type="caution">
    <text evidence="1">The sequence shown here is derived from an EMBL/GenBank/DDBJ whole genome shotgun (WGS) entry which is preliminary data.</text>
</comment>
<gene>
    <name evidence="1" type="ORF">J2X98_001241</name>
</gene>
<dbReference type="EMBL" id="JAUSRE010000005">
    <property type="protein sequence ID" value="MDP9887663.1"/>
    <property type="molecule type" value="Genomic_DNA"/>
</dbReference>
<proteinExistence type="predicted"/>
<evidence type="ECO:0000313" key="1">
    <source>
        <dbReference type="EMBL" id="MDP9887663.1"/>
    </source>
</evidence>
<organism evidence="1 2">
    <name type="scientific">Pseudarthrobacter enclensis</name>
    <dbReference type="NCBI Taxonomy" id="993070"/>
    <lineage>
        <taxon>Bacteria</taxon>
        <taxon>Bacillati</taxon>
        <taxon>Actinomycetota</taxon>
        <taxon>Actinomycetes</taxon>
        <taxon>Micrococcales</taxon>
        <taxon>Micrococcaceae</taxon>
        <taxon>Pseudarthrobacter</taxon>
    </lineage>
</organism>
<keyword evidence="2" id="KW-1185">Reference proteome</keyword>
<reference evidence="1 2" key="1">
    <citation type="submission" date="2023-07" db="EMBL/GenBank/DDBJ databases">
        <title>Sorghum-associated microbial communities from plants grown in Nebraska, USA.</title>
        <authorList>
            <person name="Schachtman D."/>
        </authorList>
    </citation>
    <scope>NUCLEOTIDE SEQUENCE [LARGE SCALE GENOMIC DNA]</scope>
    <source>
        <strain evidence="1 2">CC222</strain>
    </source>
</reference>
<accession>A0ABT9RSP4</accession>